<keyword evidence="3" id="KW-0479">Metal-binding</keyword>
<dbReference type="PANTHER" id="PTHR37534:SF7">
    <property type="entry name" value="TRANSCRIPTIONAL ACTIVATOR PROTEIN UGA3"/>
    <property type="match status" value="1"/>
</dbReference>
<dbReference type="InterPro" id="IPR001138">
    <property type="entry name" value="Zn2Cys6_DnaBD"/>
</dbReference>
<dbReference type="InterPro" id="IPR036864">
    <property type="entry name" value="Zn2-C6_fun-type_DNA-bd_sf"/>
</dbReference>
<feature type="domain" description="Zn(2)-C6 fungal-type" evidence="6">
    <location>
        <begin position="64"/>
        <end position="94"/>
    </location>
</feature>
<dbReference type="GeneID" id="18481101"/>
<name>G0RFU9_HYPJQ</name>
<dbReference type="PANTHER" id="PTHR37534">
    <property type="entry name" value="TRANSCRIPTIONAL ACTIVATOR PROTEIN UGA3"/>
    <property type="match status" value="1"/>
</dbReference>
<feature type="domain" description="CENP-V/GFA" evidence="7">
    <location>
        <begin position="442"/>
        <end position="568"/>
    </location>
</feature>
<dbReference type="Proteomes" id="UP000008984">
    <property type="component" value="Unassembled WGS sequence"/>
</dbReference>
<evidence type="ECO:0000256" key="5">
    <source>
        <dbReference type="ARBA" id="ARBA00023242"/>
    </source>
</evidence>
<protein>
    <submittedName>
        <fullName evidence="8">Predicted protein</fullName>
    </submittedName>
</protein>
<dbReference type="KEGG" id="tre:TRIREDRAFT_105784"/>
<keyword evidence="4" id="KW-0862">Zinc</keyword>
<dbReference type="Pfam" id="PF04828">
    <property type="entry name" value="GFA"/>
    <property type="match status" value="1"/>
</dbReference>
<evidence type="ECO:0000256" key="3">
    <source>
        <dbReference type="ARBA" id="ARBA00022723"/>
    </source>
</evidence>
<evidence type="ECO:0000256" key="2">
    <source>
        <dbReference type="ARBA" id="ARBA00005495"/>
    </source>
</evidence>
<dbReference type="GO" id="GO:0000976">
    <property type="term" value="F:transcription cis-regulatory region binding"/>
    <property type="evidence" value="ECO:0007669"/>
    <property type="project" value="TreeGrafter"/>
</dbReference>
<evidence type="ECO:0000259" key="7">
    <source>
        <dbReference type="PROSITE" id="PS51891"/>
    </source>
</evidence>
<evidence type="ECO:0000313" key="9">
    <source>
        <dbReference type="Proteomes" id="UP000008984"/>
    </source>
</evidence>
<dbReference type="PROSITE" id="PS51891">
    <property type="entry name" value="CENP_V_GFA"/>
    <property type="match status" value="1"/>
</dbReference>
<dbReference type="PROSITE" id="PS50048">
    <property type="entry name" value="ZN2_CY6_FUNGAL_2"/>
    <property type="match status" value="1"/>
</dbReference>
<dbReference type="OrthoDB" id="3509362at2759"/>
<dbReference type="InterPro" id="IPR011057">
    <property type="entry name" value="Mss4-like_sf"/>
</dbReference>
<dbReference type="GO" id="GO:0008270">
    <property type="term" value="F:zinc ion binding"/>
    <property type="evidence" value="ECO:0007669"/>
    <property type="project" value="InterPro"/>
</dbReference>
<dbReference type="SUPFAM" id="SSF57701">
    <property type="entry name" value="Zn2/Cys6 DNA-binding domain"/>
    <property type="match status" value="1"/>
</dbReference>
<evidence type="ECO:0000256" key="4">
    <source>
        <dbReference type="ARBA" id="ARBA00022833"/>
    </source>
</evidence>
<dbReference type="Gene3D" id="4.10.240.10">
    <property type="entry name" value="Zn(2)-C6 fungal-type DNA-binding domain"/>
    <property type="match status" value="1"/>
</dbReference>
<dbReference type="HOGENOM" id="CLU_457129_0_0_1"/>
<keyword evidence="9" id="KW-1185">Reference proteome</keyword>
<dbReference type="eggNOG" id="ENOG502RIXM">
    <property type="taxonomic scope" value="Eukaryota"/>
</dbReference>
<dbReference type="VEuPathDB" id="FungiDB:TRIREDRAFT_105784"/>
<dbReference type="EMBL" id="GL985061">
    <property type="protein sequence ID" value="EGR49691.1"/>
    <property type="molecule type" value="Genomic_DNA"/>
</dbReference>
<sequence length="597" mass="66034">MDIADIYIRVGIEASPTESASFDEPFGLGTDEADAWTSTLTPPAAATQGSNPRRKHYAPRTRDGCLTCRARRKRCDAAKPNGRTCIRINAACQWPQKLHLSHYNRQLESAGGERIAVVRSSTNASPDTRSNDTDFGGSTNRAYETKTGTAPITCVPKSPAPEHRYGPELDPSQAALERHPLSYYISVIIPQMTIVSSTGNFFTSLYIPMAFQHTAVFDLTIACSAAYLSKSASNPASQLRHVAAQRQMLAHKSIQTPLYNRDSAELSSSLLEIITLFSIGLGEKGADKSLRWMQRVNCVRELLKQHETSVAAAWTTWETVCIRGHFRYYDWMCLVMEDALDRTTRGDLSEDLFGGTTRLRDLPAARGHVWEQEFLHLQQKGFRPQRMDDAVHFMLPQSLNGKYSVTPWSGSTYPGSSLSIISCRDCWVQPCCKGHLREKPPFTGGCFCRRVRYSYDAEPVLKAICHCGGSTYSPSFIVPNSDFVITAGNPKVFSKTADSRVSIDNYLCRTCGTTLWRDSDNYKDLTTVKAGTLDEAHGVISAKIPAAETPGSLSVRLPLRSCGSSQATTWGDSVASLASLNPPKRWQTVHVKWCLHP</sequence>
<dbReference type="GO" id="GO:0005634">
    <property type="term" value="C:nucleus"/>
    <property type="evidence" value="ECO:0007669"/>
    <property type="project" value="UniProtKB-SubCell"/>
</dbReference>
<dbReference type="CDD" id="cd00067">
    <property type="entry name" value="GAL4"/>
    <property type="match status" value="1"/>
</dbReference>
<dbReference type="GO" id="GO:0000981">
    <property type="term" value="F:DNA-binding transcription factor activity, RNA polymerase II-specific"/>
    <property type="evidence" value="ECO:0007669"/>
    <property type="project" value="InterPro"/>
</dbReference>
<comment type="similarity">
    <text evidence="2">Belongs to the Gfa family.</text>
</comment>
<gene>
    <name evidence="8" type="ORF">TRIREDRAFT_105784</name>
</gene>
<dbReference type="GO" id="GO:0045944">
    <property type="term" value="P:positive regulation of transcription by RNA polymerase II"/>
    <property type="evidence" value="ECO:0007669"/>
    <property type="project" value="TreeGrafter"/>
</dbReference>
<dbReference type="InterPro" id="IPR021858">
    <property type="entry name" value="Fun_TF"/>
</dbReference>
<dbReference type="AlphaFoldDB" id="G0RFU9"/>
<evidence type="ECO:0000259" key="6">
    <source>
        <dbReference type="PROSITE" id="PS50048"/>
    </source>
</evidence>
<comment type="subcellular location">
    <subcellularLocation>
        <location evidence="1">Nucleus</location>
    </subcellularLocation>
</comment>
<organism evidence="9">
    <name type="scientific">Hypocrea jecorina (strain QM6a)</name>
    <name type="common">Trichoderma reesei</name>
    <dbReference type="NCBI Taxonomy" id="431241"/>
    <lineage>
        <taxon>Eukaryota</taxon>
        <taxon>Fungi</taxon>
        <taxon>Dikarya</taxon>
        <taxon>Ascomycota</taxon>
        <taxon>Pezizomycotina</taxon>
        <taxon>Sordariomycetes</taxon>
        <taxon>Hypocreomycetidae</taxon>
        <taxon>Hypocreales</taxon>
        <taxon>Hypocreaceae</taxon>
        <taxon>Trichoderma</taxon>
    </lineage>
</organism>
<accession>G0RFU9</accession>
<dbReference type="GO" id="GO:0016846">
    <property type="term" value="F:carbon-sulfur lyase activity"/>
    <property type="evidence" value="ECO:0007669"/>
    <property type="project" value="InterPro"/>
</dbReference>
<evidence type="ECO:0000256" key="1">
    <source>
        <dbReference type="ARBA" id="ARBA00004123"/>
    </source>
</evidence>
<keyword evidence="5" id="KW-0539">Nucleus</keyword>
<dbReference type="InterPro" id="IPR006913">
    <property type="entry name" value="CENP-V/GFA"/>
</dbReference>
<reference evidence="8 9" key="1">
    <citation type="journal article" date="2008" name="Nat. Biotechnol.">
        <title>Genome sequencing and analysis of the biomass-degrading fungus Trichoderma reesei (syn. Hypocrea jecorina).</title>
        <authorList>
            <person name="Martinez D."/>
            <person name="Berka R.M."/>
            <person name="Henrissat B."/>
            <person name="Saloheimo M."/>
            <person name="Arvas M."/>
            <person name="Baker S.E."/>
            <person name="Chapman J."/>
            <person name="Chertkov O."/>
            <person name="Coutinho P.M."/>
            <person name="Cullen D."/>
            <person name="Danchin E.G."/>
            <person name="Grigoriev I.V."/>
            <person name="Harris P."/>
            <person name="Jackson M."/>
            <person name="Kubicek C.P."/>
            <person name="Han C.S."/>
            <person name="Ho I."/>
            <person name="Larrondo L.F."/>
            <person name="de Leon A.L."/>
            <person name="Magnuson J.K."/>
            <person name="Merino S."/>
            <person name="Misra M."/>
            <person name="Nelson B."/>
            <person name="Putnam N."/>
            <person name="Robbertse B."/>
            <person name="Salamov A.A."/>
            <person name="Schmoll M."/>
            <person name="Terry A."/>
            <person name="Thayer N."/>
            <person name="Westerholm-Parvinen A."/>
            <person name="Schoch C.L."/>
            <person name="Yao J."/>
            <person name="Barabote R."/>
            <person name="Nelson M.A."/>
            <person name="Detter C."/>
            <person name="Bruce D."/>
            <person name="Kuske C.R."/>
            <person name="Xie G."/>
            <person name="Richardson P."/>
            <person name="Rokhsar D.S."/>
            <person name="Lucas S.M."/>
            <person name="Rubin E.M."/>
            <person name="Dunn-Coleman N."/>
            <person name="Ward M."/>
            <person name="Brettin T.S."/>
        </authorList>
    </citation>
    <scope>NUCLEOTIDE SEQUENCE [LARGE SCALE GENOMIC DNA]</scope>
    <source>
        <strain evidence="8 9">QM6a</strain>
    </source>
</reference>
<dbReference type="SUPFAM" id="SSF51316">
    <property type="entry name" value="Mss4-like"/>
    <property type="match status" value="1"/>
</dbReference>
<dbReference type="Gene3D" id="3.90.1590.10">
    <property type="entry name" value="glutathione-dependent formaldehyde- activating enzyme (gfa)"/>
    <property type="match status" value="1"/>
</dbReference>
<evidence type="ECO:0000313" key="8">
    <source>
        <dbReference type="EMBL" id="EGR49691.1"/>
    </source>
</evidence>
<dbReference type="Pfam" id="PF00172">
    <property type="entry name" value="Zn_clus"/>
    <property type="match status" value="1"/>
</dbReference>
<dbReference type="Pfam" id="PF11951">
    <property type="entry name" value="Fungal_trans_2"/>
    <property type="match status" value="1"/>
</dbReference>
<dbReference type="SMART" id="SM00066">
    <property type="entry name" value="GAL4"/>
    <property type="match status" value="1"/>
</dbReference>
<dbReference type="RefSeq" id="XP_006964066.1">
    <property type="nucleotide sequence ID" value="XM_006964004.1"/>
</dbReference>
<proteinExistence type="inferred from homology"/>